<keyword evidence="4" id="KW-0808">Transferase</keyword>
<dbReference type="InterPro" id="IPR018392">
    <property type="entry name" value="LysM"/>
</dbReference>
<keyword evidence="12" id="KW-1015">Disulfide bond</keyword>
<dbReference type="GO" id="GO:0019199">
    <property type="term" value="F:transmembrane receptor protein kinase activity"/>
    <property type="evidence" value="ECO:0007669"/>
    <property type="project" value="InterPro"/>
</dbReference>
<dbReference type="InterPro" id="IPR036779">
    <property type="entry name" value="LysM_dom_sf"/>
</dbReference>
<evidence type="ECO:0000256" key="8">
    <source>
        <dbReference type="ARBA" id="ARBA00022777"/>
    </source>
</evidence>
<dbReference type="EMBL" id="JANAVB010016191">
    <property type="protein sequence ID" value="KAJ6832506.1"/>
    <property type="molecule type" value="Genomic_DNA"/>
</dbReference>
<evidence type="ECO:0000256" key="5">
    <source>
        <dbReference type="ARBA" id="ARBA00022692"/>
    </source>
</evidence>
<evidence type="ECO:0000256" key="7">
    <source>
        <dbReference type="ARBA" id="ARBA00022741"/>
    </source>
</evidence>
<dbReference type="SMART" id="SM00257">
    <property type="entry name" value="LysM"/>
    <property type="match status" value="1"/>
</dbReference>
<evidence type="ECO:0000256" key="11">
    <source>
        <dbReference type="ARBA" id="ARBA00023136"/>
    </source>
</evidence>
<dbReference type="Gene3D" id="3.30.200.20">
    <property type="entry name" value="Phosphorylase Kinase, domain 1"/>
    <property type="match status" value="1"/>
</dbReference>
<dbReference type="FunFam" id="1.10.510.10:FF:000468">
    <property type="entry name" value="PTI1-like tyrosine-protein kinase 3"/>
    <property type="match status" value="1"/>
</dbReference>
<evidence type="ECO:0000256" key="13">
    <source>
        <dbReference type="PROSITE-ProRule" id="PRU10141"/>
    </source>
</evidence>
<dbReference type="GO" id="GO:0045087">
    <property type="term" value="P:innate immune response"/>
    <property type="evidence" value="ECO:0007669"/>
    <property type="project" value="InterPro"/>
</dbReference>
<dbReference type="SUPFAM" id="SSF54106">
    <property type="entry name" value="LysM domain"/>
    <property type="match status" value="1"/>
</dbReference>
<dbReference type="PANTHER" id="PTHR46204:SF5">
    <property type="entry name" value="PROTEIN KINASE DOMAIN-CONTAINING PROTEIN"/>
    <property type="match status" value="1"/>
</dbReference>
<dbReference type="Proteomes" id="UP001140949">
    <property type="component" value="Unassembled WGS sequence"/>
</dbReference>
<keyword evidence="6 15" id="KW-0732">Signal</keyword>
<dbReference type="Pfam" id="PF01476">
    <property type="entry name" value="LysM"/>
    <property type="match status" value="1"/>
</dbReference>
<comment type="subcellular location">
    <subcellularLocation>
        <location evidence="1">Cell membrane</location>
        <topology evidence="1">Single-pass membrane protein</topology>
    </subcellularLocation>
</comment>
<evidence type="ECO:0000256" key="14">
    <source>
        <dbReference type="SAM" id="Phobius"/>
    </source>
</evidence>
<dbReference type="InterPro" id="IPR044812">
    <property type="entry name" value="CERK1/LYK3-like"/>
</dbReference>
<evidence type="ECO:0000256" key="2">
    <source>
        <dbReference type="ARBA" id="ARBA00022475"/>
    </source>
</evidence>
<evidence type="ECO:0000256" key="1">
    <source>
        <dbReference type="ARBA" id="ARBA00004162"/>
    </source>
</evidence>
<dbReference type="PROSITE" id="PS00108">
    <property type="entry name" value="PROTEIN_KINASE_ST"/>
    <property type="match status" value="1"/>
</dbReference>
<dbReference type="InterPro" id="IPR001245">
    <property type="entry name" value="Ser-Thr/Tyr_kinase_cat_dom"/>
</dbReference>
<keyword evidence="9 13" id="KW-0067">ATP-binding</keyword>
<keyword evidence="3" id="KW-0723">Serine/threonine-protein kinase</keyword>
<protein>
    <submittedName>
        <fullName evidence="18">LysM domain receptor-like kinase 3</fullName>
    </submittedName>
</protein>
<reference evidence="18" key="1">
    <citation type="journal article" date="2023" name="GigaByte">
        <title>Genome assembly of the bearded iris, Iris pallida Lam.</title>
        <authorList>
            <person name="Bruccoleri R.E."/>
            <person name="Oakeley E.J."/>
            <person name="Faust A.M.E."/>
            <person name="Altorfer M."/>
            <person name="Dessus-Babus S."/>
            <person name="Burckhardt D."/>
            <person name="Oertli M."/>
            <person name="Naumann U."/>
            <person name="Petersen F."/>
            <person name="Wong J."/>
        </authorList>
    </citation>
    <scope>NUCLEOTIDE SEQUENCE</scope>
    <source>
        <strain evidence="18">GSM-AAB239-AS_SAM_17_03QT</strain>
    </source>
</reference>
<dbReference type="AlphaFoldDB" id="A0AAX6GUS6"/>
<dbReference type="Gene3D" id="3.10.350.10">
    <property type="entry name" value="LysM domain"/>
    <property type="match status" value="1"/>
</dbReference>
<dbReference type="GO" id="GO:0005524">
    <property type="term" value="F:ATP binding"/>
    <property type="evidence" value="ECO:0007669"/>
    <property type="project" value="UniProtKB-UniRule"/>
</dbReference>
<evidence type="ECO:0000313" key="19">
    <source>
        <dbReference type="Proteomes" id="UP001140949"/>
    </source>
</evidence>
<keyword evidence="10 14" id="KW-1133">Transmembrane helix</keyword>
<evidence type="ECO:0000259" key="17">
    <source>
        <dbReference type="PROSITE" id="PS51782"/>
    </source>
</evidence>
<dbReference type="PROSITE" id="PS00107">
    <property type="entry name" value="PROTEIN_KINASE_ATP"/>
    <property type="match status" value="1"/>
</dbReference>
<evidence type="ECO:0000256" key="6">
    <source>
        <dbReference type="ARBA" id="ARBA00022729"/>
    </source>
</evidence>
<keyword evidence="19" id="KW-1185">Reference proteome</keyword>
<name>A0AAX6GUS6_IRIPA</name>
<dbReference type="InterPro" id="IPR008271">
    <property type="entry name" value="Ser/Thr_kinase_AS"/>
</dbReference>
<reference evidence="18" key="2">
    <citation type="submission" date="2023-04" db="EMBL/GenBank/DDBJ databases">
        <authorList>
            <person name="Bruccoleri R.E."/>
            <person name="Oakeley E.J."/>
            <person name="Faust A.-M."/>
            <person name="Dessus-Babus S."/>
            <person name="Altorfer M."/>
            <person name="Burckhardt D."/>
            <person name="Oertli M."/>
            <person name="Naumann U."/>
            <person name="Petersen F."/>
            <person name="Wong J."/>
        </authorList>
    </citation>
    <scope>NUCLEOTIDE SEQUENCE</scope>
    <source>
        <strain evidence="18">GSM-AAB239-AS_SAM_17_03QT</strain>
        <tissue evidence="18">Leaf</tissue>
    </source>
</reference>
<evidence type="ECO:0000256" key="10">
    <source>
        <dbReference type="ARBA" id="ARBA00022989"/>
    </source>
</evidence>
<dbReference type="SUPFAM" id="SSF56112">
    <property type="entry name" value="Protein kinase-like (PK-like)"/>
    <property type="match status" value="1"/>
</dbReference>
<sequence>MELAKILFLIVSSSLFPRTRCFDLLPMRCNVSLTDSCPAALHFAPHGPTSAAEAAALFNVPPGAVRRTADGFLVAVTCGCPAEHREFVWETAYAVRNGDAWGTVEERFGLLLLAKPGKRLIEGTNVTLNFLCGCVGGGSSKVVVVTYVIRPGDTLYTISLRFRVDMYRIVKLNNVSDSSKIYVGDRLFIPAEDLDHLIVPDGNDSSTKRTFNSRSRILLGVATTVITIMFILFVLLLRRYYMKKRKNICEASVKGTKSSKFFAANVSHTSKSSSVLSAHSLSKASSKSFEPVKKRTVFPYSEVCAATSNFSESQKVGQGSYGSVYRGKLRGVVVAVKQMKDTKSKEFFAEVNVLCKVYHDNLIELIGYSAGAESLFLIYEFAQNGALSDHLHNPAAKGYKPLSWTLRVQIALDAAKGLEHLHAHVKPFYVHRDVKTSNILLDSDFRAKIADFGLAKLLEHSPDVGAVTSKIVGTFGYLAPEYVRDGCVTPKSDVYAFGVVLMELITGQHALTRAQSLGSTEYPQRQSVVDFVLSALEDEHETASRLAEKVDPNLVHYHNGSLLQMALLSKDCVDDDWRRRPDMTQVVLRLSKIAGFMNETKPGLITTPTDSLVGRI</sequence>
<feature type="binding site" evidence="13">
    <location>
        <position position="337"/>
    </location>
    <ligand>
        <name>ATP</name>
        <dbReference type="ChEBI" id="CHEBI:30616"/>
    </ligand>
</feature>
<feature type="transmembrane region" description="Helical" evidence="14">
    <location>
        <begin position="217"/>
        <end position="237"/>
    </location>
</feature>
<dbReference type="GO" id="GO:0005886">
    <property type="term" value="C:plasma membrane"/>
    <property type="evidence" value="ECO:0007669"/>
    <property type="project" value="UniProtKB-SubCell"/>
</dbReference>
<keyword evidence="11 14" id="KW-0472">Membrane</keyword>
<evidence type="ECO:0000256" key="12">
    <source>
        <dbReference type="ARBA" id="ARBA00023157"/>
    </source>
</evidence>
<dbReference type="PROSITE" id="PS51782">
    <property type="entry name" value="LYSM"/>
    <property type="match status" value="1"/>
</dbReference>
<accession>A0AAX6GUS6</accession>
<dbReference type="InterPro" id="IPR011009">
    <property type="entry name" value="Kinase-like_dom_sf"/>
</dbReference>
<evidence type="ECO:0000256" key="9">
    <source>
        <dbReference type="ARBA" id="ARBA00022840"/>
    </source>
</evidence>
<keyword evidence="2" id="KW-1003">Cell membrane</keyword>
<evidence type="ECO:0000256" key="15">
    <source>
        <dbReference type="SAM" id="SignalP"/>
    </source>
</evidence>
<keyword evidence="18" id="KW-0675">Receptor</keyword>
<organism evidence="18 19">
    <name type="scientific">Iris pallida</name>
    <name type="common">Sweet iris</name>
    <dbReference type="NCBI Taxonomy" id="29817"/>
    <lineage>
        <taxon>Eukaryota</taxon>
        <taxon>Viridiplantae</taxon>
        <taxon>Streptophyta</taxon>
        <taxon>Embryophyta</taxon>
        <taxon>Tracheophyta</taxon>
        <taxon>Spermatophyta</taxon>
        <taxon>Magnoliopsida</taxon>
        <taxon>Liliopsida</taxon>
        <taxon>Asparagales</taxon>
        <taxon>Iridaceae</taxon>
        <taxon>Iridoideae</taxon>
        <taxon>Irideae</taxon>
        <taxon>Iris</taxon>
    </lineage>
</organism>
<dbReference type="InterPro" id="IPR017441">
    <property type="entry name" value="Protein_kinase_ATP_BS"/>
</dbReference>
<dbReference type="Gene3D" id="1.10.510.10">
    <property type="entry name" value="Transferase(Phosphotransferase) domain 1"/>
    <property type="match status" value="1"/>
</dbReference>
<evidence type="ECO:0000256" key="3">
    <source>
        <dbReference type="ARBA" id="ARBA00022527"/>
    </source>
</evidence>
<keyword evidence="7 13" id="KW-0547">Nucleotide-binding</keyword>
<dbReference type="Pfam" id="PF07714">
    <property type="entry name" value="PK_Tyr_Ser-Thr"/>
    <property type="match status" value="1"/>
</dbReference>
<dbReference type="PROSITE" id="PS50011">
    <property type="entry name" value="PROTEIN_KINASE_DOM"/>
    <property type="match status" value="1"/>
</dbReference>
<feature type="domain" description="Protein kinase" evidence="16">
    <location>
        <begin position="310"/>
        <end position="597"/>
    </location>
</feature>
<dbReference type="PANTHER" id="PTHR46204">
    <property type="entry name" value="CHITIN ELICITOR RECEPTOR KINASE 1-RELATED"/>
    <property type="match status" value="1"/>
</dbReference>
<keyword evidence="8 18" id="KW-0418">Kinase</keyword>
<gene>
    <name evidence="18" type="ORF">M6B38_344070</name>
</gene>
<proteinExistence type="predicted"/>
<dbReference type="CDD" id="cd00118">
    <property type="entry name" value="LysM"/>
    <property type="match status" value="1"/>
</dbReference>
<feature type="signal peptide" evidence="15">
    <location>
        <begin position="1"/>
        <end position="21"/>
    </location>
</feature>
<comment type="caution">
    <text evidence="18">The sequence shown here is derived from an EMBL/GenBank/DDBJ whole genome shotgun (WGS) entry which is preliminary data.</text>
</comment>
<evidence type="ECO:0000256" key="4">
    <source>
        <dbReference type="ARBA" id="ARBA00022679"/>
    </source>
</evidence>
<feature type="chain" id="PRO_5043635090" evidence="15">
    <location>
        <begin position="22"/>
        <end position="616"/>
    </location>
</feature>
<evidence type="ECO:0000259" key="16">
    <source>
        <dbReference type="PROSITE" id="PS50011"/>
    </source>
</evidence>
<keyword evidence="5 14" id="KW-0812">Transmembrane</keyword>
<dbReference type="SMART" id="SM00220">
    <property type="entry name" value="S_TKc"/>
    <property type="match status" value="1"/>
</dbReference>
<evidence type="ECO:0000313" key="18">
    <source>
        <dbReference type="EMBL" id="KAJ6832506.1"/>
    </source>
</evidence>
<feature type="domain" description="LysM" evidence="17">
    <location>
        <begin position="145"/>
        <end position="189"/>
    </location>
</feature>
<dbReference type="InterPro" id="IPR000719">
    <property type="entry name" value="Prot_kinase_dom"/>
</dbReference>